<dbReference type="Proteomes" id="UP000315647">
    <property type="component" value="Chromosome"/>
</dbReference>
<keyword evidence="1" id="KW-1133">Transmembrane helix</keyword>
<reference evidence="2 3" key="1">
    <citation type="submission" date="2019-03" db="EMBL/GenBank/DDBJ databases">
        <title>Deep-cultivation of Planctomycetes and their phenomic and genomic characterization uncovers novel biology.</title>
        <authorList>
            <person name="Wiegand S."/>
            <person name="Jogler M."/>
            <person name="Boedeker C."/>
            <person name="Pinto D."/>
            <person name="Vollmers J."/>
            <person name="Rivas-Marin E."/>
            <person name="Kohn T."/>
            <person name="Peeters S.H."/>
            <person name="Heuer A."/>
            <person name="Rast P."/>
            <person name="Oberbeckmann S."/>
            <person name="Bunk B."/>
            <person name="Jeske O."/>
            <person name="Meyerdierks A."/>
            <person name="Storesund J.E."/>
            <person name="Kallscheuer N."/>
            <person name="Luecker S."/>
            <person name="Lage O.M."/>
            <person name="Pohl T."/>
            <person name="Merkel B.J."/>
            <person name="Hornburger P."/>
            <person name="Mueller R.-W."/>
            <person name="Bruemmer F."/>
            <person name="Labrenz M."/>
            <person name="Spormann A.M."/>
            <person name="Op den Camp H."/>
            <person name="Overmann J."/>
            <person name="Amann R."/>
            <person name="Jetten M.S.M."/>
            <person name="Mascher T."/>
            <person name="Medema M.H."/>
            <person name="Devos D.P."/>
            <person name="Kaster A.-K."/>
            <person name="Ovreas L."/>
            <person name="Rohde M."/>
            <person name="Galperin M.Y."/>
            <person name="Jogler C."/>
        </authorList>
    </citation>
    <scope>NUCLEOTIDE SEQUENCE [LARGE SCALE GENOMIC DNA]</scope>
    <source>
        <strain evidence="2 3">Enr10</strain>
    </source>
</reference>
<organism evidence="2 3">
    <name type="scientific">Gimesia panareensis</name>
    <dbReference type="NCBI Taxonomy" id="2527978"/>
    <lineage>
        <taxon>Bacteria</taxon>
        <taxon>Pseudomonadati</taxon>
        <taxon>Planctomycetota</taxon>
        <taxon>Planctomycetia</taxon>
        <taxon>Planctomycetales</taxon>
        <taxon>Planctomycetaceae</taxon>
        <taxon>Gimesia</taxon>
    </lineage>
</organism>
<evidence type="ECO:0000313" key="3">
    <source>
        <dbReference type="Proteomes" id="UP000315647"/>
    </source>
</evidence>
<keyword evidence="1" id="KW-0472">Membrane</keyword>
<name>A0A517QE39_9PLAN</name>
<dbReference type="AlphaFoldDB" id="A0A517QE39"/>
<keyword evidence="3" id="KW-1185">Reference proteome</keyword>
<evidence type="ECO:0000256" key="1">
    <source>
        <dbReference type="SAM" id="Phobius"/>
    </source>
</evidence>
<proteinExistence type="predicted"/>
<protein>
    <submittedName>
        <fullName evidence="2">Uncharacterized protein</fullName>
    </submittedName>
</protein>
<sequence>MNGLILLLATTTMNEVNQKATVENQSNSFYDFFSVKLEWSGIDVHVGWLLVILLASLAMALKYVGPWIRKRKWSTNKVEIAFPNLFKMEICPDHETARVAYQAWVEIRTRKVGLRFDPDHDVIAEVYDSWYQLFQVLRDLTKTIGVRHLKECEETQKLVTVLIRVMNEGLRPHLTQWQAKYRRWWEAALKNSEYEEMTPQDIQRLYPQYGELVEDLKSLNSDFVEFAKALRALADGGEDQ</sequence>
<evidence type="ECO:0000313" key="2">
    <source>
        <dbReference type="EMBL" id="QDT29893.1"/>
    </source>
</evidence>
<dbReference type="EMBL" id="CP037421">
    <property type="protein sequence ID" value="QDT29893.1"/>
    <property type="molecule type" value="Genomic_DNA"/>
</dbReference>
<gene>
    <name evidence="2" type="ORF">Enr10x_52500</name>
</gene>
<keyword evidence="1" id="KW-0812">Transmembrane</keyword>
<accession>A0A517QE39</accession>
<dbReference type="RefSeq" id="WP_145451795.1">
    <property type="nucleotide sequence ID" value="NZ_CP037421.1"/>
</dbReference>
<feature type="transmembrane region" description="Helical" evidence="1">
    <location>
        <begin position="42"/>
        <end position="64"/>
    </location>
</feature>